<keyword evidence="8" id="KW-1185">Reference proteome</keyword>
<organism evidence="7 8">
    <name type="scientific">Hathewaya limosa</name>
    <name type="common">Clostridium limosum</name>
    <dbReference type="NCBI Taxonomy" id="1536"/>
    <lineage>
        <taxon>Bacteria</taxon>
        <taxon>Bacillati</taxon>
        <taxon>Bacillota</taxon>
        <taxon>Clostridia</taxon>
        <taxon>Eubacteriales</taxon>
        <taxon>Clostridiaceae</taxon>
        <taxon>Hathewaya</taxon>
    </lineage>
</organism>
<keyword evidence="5 6" id="KW-0472">Membrane</keyword>
<evidence type="ECO:0000256" key="2">
    <source>
        <dbReference type="ARBA" id="ARBA00022475"/>
    </source>
</evidence>
<dbReference type="Proteomes" id="UP001224418">
    <property type="component" value="Unassembled WGS sequence"/>
</dbReference>
<dbReference type="Pfam" id="PF02653">
    <property type="entry name" value="BPD_transp_2"/>
    <property type="match status" value="1"/>
</dbReference>
<evidence type="ECO:0000256" key="6">
    <source>
        <dbReference type="SAM" id="Phobius"/>
    </source>
</evidence>
<comment type="subcellular location">
    <subcellularLocation>
        <location evidence="1">Cell membrane</location>
        <topology evidence="1">Multi-pass membrane protein</topology>
    </subcellularLocation>
</comment>
<dbReference type="EMBL" id="JAUSWN010000014">
    <property type="protein sequence ID" value="MDQ0480060.1"/>
    <property type="molecule type" value="Genomic_DNA"/>
</dbReference>
<evidence type="ECO:0000256" key="5">
    <source>
        <dbReference type="ARBA" id="ARBA00023136"/>
    </source>
</evidence>
<comment type="caution">
    <text evidence="7">The sequence shown here is derived from an EMBL/GenBank/DDBJ whole genome shotgun (WGS) entry which is preliminary data.</text>
</comment>
<reference evidence="7 8" key="1">
    <citation type="submission" date="2023-07" db="EMBL/GenBank/DDBJ databases">
        <title>Genomic Encyclopedia of Type Strains, Phase IV (KMG-IV): sequencing the most valuable type-strain genomes for metagenomic binning, comparative biology and taxonomic classification.</title>
        <authorList>
            <person name="Goeker M."/>
        </authorList>
    </citation>
    <scope>NUCLEOTIDE SEQUENCE [LARGE SCALE GENOMIC DNA]</scope>
    <source>
        <strain evidence="7 8">DSM 1400</strain>
    </source>
</reference>
<feature type="transmembrane region" description="Helical" evidence="6">
    <location>
        <begin position="109"/>
        <end position="130"/>
    </location>
</feature>
<evidence type="ECO:0000313" key="8">
    <source>
        <dbReference type="Proteomes" id="UP001224418"/>
    </source>
</evidence>
<feature type="transmembrane region" description="Helical" evidence="6">
    <location>
        <begin position="86"/>
        <end position="103"/>
    </location>
</feature>
<sequence>MKNKNMMYEVIRTLVAIGLSLLLAFIIIFSVSKEPMTAINAFLVGPLKTIRHFGNVIEMAIPLIFTGLAVSIMYQAKQFNLGAEGAFFIGGIAASYIAIKVALPAGIHPIVAILIGGVTGAIAGAIPAILKAKYQATELVSSLMLNYIFLYLGMFIINNVLRDPDAGAMVSLKFHRTAELASGLIPKTRVHTGLIIVVAMIILTYFFIYRTKWGYEIRMTGENERFAHYSGINTFKVIILSQIIGGAIAGIGGATEVLGMYSRFQWQSLPGYGWDGIIVAILARNNPLLVPIGAIFLAYLRVGADLMSRMTDVQSEVISIIQGVMIMLIAAESFLSYWKQKRTFKDATSVANNTETTTGTKGEN</sequence>
<feature type="transmembrane region" description="Helical" evidence="6">
    <location>
        <begin position="12"/>
        <end position="32"/>
    </location>
</feature>
<accession>A0ABU0JSL5</accession>
<feature type="transmembrane region" description="Helical" evidence="6">
    <location>
        <begin position="190"/>
        <end position="209"/>
    </location>
</feature>
<name>A0ABU0JSL5_HATLI</name>
<dbReference type="CDD" id="cd06580">
    <property type="entry name" value="TM_PBP1_transp_TpRbsC_like"/>
    <property type="match status" value="1"/>
</dbReference>
<keyword evidence="4 6" id="KW-1133">Transmembrane helix</keyword>
<feature type="transmembrane region" description="Helical" evidence="6">
    <location>
        <begin position="272"/>
        <end position="300"/>
    </location>
</feature>
<feature type="transmembrane region" description="Helical" evidence="6">
    <location>
        <begin position="320"/>
        <end position="338"/>
    </location>
</feature>
<dbReference type="RefSeq" id="WP_111940319.1">
    <property type="nucleotide sequence ID" value="NZ_BAAACJ010000019.1"/>
</dbReference>
<feature type="transmembrane region" description="Helical" evidence="6">
    <location>
        <begin position="52"/>
        <end position="74"/>
    </location>
</feature>
<evidence type="ECO:0000256" key="1">
    <source>
        <dbReference type="ARBA" id="ARBA00004651"/>
    </source>
</evidence>
<protein>
    <submittedName>
        <fullName evidence="7">Simple sugar transport system permease protein</fullName>
    </submittedName>
</protein>
<dbReference type="PANTHER" id="PTHR47089:SF1">
    <property type="entry name" value="GUANOSINE ABC TRANSPORTER PERMEASE PROTEIN NUPP"/>
    <property type="match status" value="1"/>
</dbReference>
<keyword evidence="2" id="KW-1003">Cell membrane</keyword>
<dbReference type="InterPro" id="IPR001851">
    <property type="entry name" value="ABC_transp_permease"/>
</dbReference>
<gene>
    <name evidence="7" type="ORF">QOZ93_001804</name>
</gene>
<keyword evidence="7" id="KW-0813">Transport</keyword>
<keyword evidence="7" id="KW-0762">Sugar transport</keyword>
<feature type="transmembrane region" description="Helical" evidence="6">
    <location>
        <begin position="142"/>
        <end position="161"/>
    </location>
</feature>
<evidence type="ECO:0000256" key="4">
    <source>
        <dbReference type="ARBA" id="ARBA00022989"/>
    </source>
</evidence>
<evidence type="ECO:0000313" key="7">
    <source>
        <dbReference type="EMBL" id="MDQ0480060.1"/>
    </source>
</evidence>
<evidence type="ECO:0000256" key="3">
    <source>
        <dbReference type="ARBA" id="ARBA00022692"/>
    </source>
</evidence>
<keyword evidence="3 6" id="KW-0812">Transmembrane</keyword>
<dbReference type="PANTHER" id="PTHR47089">
    <property type="entry name" value="ABC TRANSPORTER, PERMEASE PROTEIN"/>
    <property type="match status" value="1"/>
</dbReference>
<proteinExistence type="predicted"/>